<keyword evidence="4 11" id="KW-0808">Transferase</keyword>
<dbReference type="PROSITE" id="PS51318">
    <property type="entry name" value="TAT"/>
    <property type="match status" value="1"/>
</dbReference>
<keyword evidence="6 9" id="KW-0133">Cell shape</keyword>
<keyword evidence="3" id="KW-0328">Glycosyltransferase</keyword>
<dbReference type="RefSeq" id="WP_261520471.1">
    <property type="nucleotide sequence ID" value="NZ_JAODNW010000010.1"/>
</dbReference>
<dbReference type="PROSITE" id="PS52029">
    <property type="entry name" value="LD_TPASE"/>
    <property type="match status" value="1"/>
</dbReference>
<feature type="active site" description="Proton donor/acceptor" evidence="9">
    <location>
        <position position="205"/>
    </location>
</feature>
<feature type="domain" description="L,D-TPase catalytic" evidence="10">
    <location>
        <begin position="98"/>
        <end position="245"/>
    </location>
</feature>
<dbReference type="GO" id="GO:0016746">
    <property type="term" value="F:acyltransferase activity"/>
    <property type="evidence" value="ECO:0007669"/>
    <property type="project" value="UniProtKB-KW"/>
</dbReference>
<evidence type="ECO:0000256" key="4">
    <source>
        <dbReference type="ARBA" id="ARBA00022679"/>
    </source>
</evidence>
<sequence>MSSFDAPSPGLSRRRFLSAAAAGAAAAALSGCVSVPNTSTRTVYVPTTPRLAPGQSSYRVMYGALVDNGFEIPSVPIDRMDPRMLRQEVDDPTGERPGTIVVDTSQHFLYLVNEGGRALRYGVGLGRAGFEWSGRAQVERKAVWPKWHPPAEMIKRQPELEKYRTTFNKKTGEWEGGMEGGIMNPLGARALYLYQNGKDTLYRIHGSPEWWTIGKSVSSGCVRMLNQDAIDLYNRVPEGTPVLVTHGLYSA</sequence>
<dbReference type="CDD" id="cd16913">
    <property type="entry name" value="YkuD_like"/>
    <property type="match status" value="1"/>
</dbReference>
<name>A0ABV6D8Y0_9HYPH</name>
<feature type="active site" description="Nucleophile" evidence="9">
    <location>
        <position position="221"/>
    </location>
</feature>
<dbReference type="InterPro" id="IPR050979">
    <property type="entry name" value="LD-transpeptidase"/>
</dbReference>
<accession>A0ABV6D8Y0</accession>
<comment type="similarity">
    <text evidence="2">Belongs to the YkuD family.</text>
</comment>
<evidence type="ECO:0000256" key="2">
    <source>
        <dbReference type="ARBA" id="ARBA00005992"/>
    </source>
</evidence>
<evidence type="ECO:0000256" key="8">
    <source>
        <dbReference type="ARBA" id="ARBA00023316"/>
    </source>
</evidence>
<protein>
    <submittedName>
        <fullName evidence="11">L,D-transpeptidase</fullName>
        <ecNumber evidence="11">2.3.2.-</ecNumber>
    </submittedName>
</protein>
<evidence type="ECO:0000256" key="9">
    <source>
        <dbReference type="PROSITE-ProRule" id="PRU01373"/>
    </source>
</evidence>
<dbReference type="InterPro" id="IPR019546">
    <property type="entry name" value="TAT_signal_bac_arc"/>
</dbReference>
<dbReference type="PANTHER" id="PTHR30582:SF24">
    <property type="entry name" value="L,D-TRANSPEPTIDASE ERFK_SRFK-RELATED"/>
    <property type="match status" value="1"/>
</dbReference>
<keyword evidence="7 9" id="KW-0573">Peptidoglycan synthesis</keyword>
<organism evidence="11 12">
    <name type="scientific">Chelativorans intermedius</name>
    <dbReference type="NCBI Taxonomy" id="515947"/>
    <lineage>
        <taxon>Bacteria</taxon>
        <taxon>Pseudomonadati</taxon>
        <taxon>Pseudomonadota</taxon>
        <taxon>Alphaproteobacteria</taxon>
        <taxon>Hyphomicrobiales</taxon>
        <taxon>Phyllobacteriaceae</taxon>
        <taxon>Chelativorans</taxon>
    </lineage>
</organism>
<dbReference type="EC" id="2.3.2.-" evidence="11"/>
<dbReference type="InterPro" id="IPR038063">
    <property type="entry name" value="Transpep_catalytic_dom"/>
</dbReference>
<comment type="caution">
    <text evidence="11">The sequence shown here is derived from an EMBL/GenBank/DDBJ whole genome shotgun (WGS) entry which is preliminary data.</text>
</comment>
<dbReference type="SUPFAM" id="SSF141523">
    <property type="entry name" value="L,D-transpeptidase catalytic domain-like"/>
    <property type="match status" value="1"/>
</dbReference>
<reference evidence="11 12" key="1">
    <citation type="submission" date="2024-09" db="EMBL/GenBank/DDBJ databases">
        <authorList>
            <person name="Sun Q."/>
            <person name="Mori K."/>
        </authorList>
    </citation>
    <scope>NUCLEOTIDE SEQUENCE [LARGE SCALE GENOMIC DNA]</scope>
    <source>
        <strain evidence="11 12">CCM 8543</strain>
    </source>
</reference>
<dbReference type="Pfam" id="PF03734">
    <property type="entry name" value="YkuD"/>
    <property type="match status" value="1"/>
</dbReference>
<evidence type="ECO:0000259" key="10">
    <source>
        <dbReference type="PROSITE" id="PS52029"/>
    </source>
</evidence>
<dbReference type="InterPro" id="IPR006311">
    <property type="entry name" value="TAT_signal"/>
</dbReference>
<keyword evidence="8 9" id="KW-0961">Cell wall biogenesis/degradation</keyword>
<comment type="pathway">
    <text evidence="1 9">Cell wall biogenesis; peptidoglycan biosynthesis.</text>
</comment>
<dbReference type="Proteomes" id="UP001589755">
    <property type="component" value="Unassembled WGS sequence"/>
</dbReference>
<dbReference type="Gene3D" id="2.40.440.10">
    <property type="entry name" value="L,D-transpeptidase catalytic domain-like"/>
    <property type="match status" value="1"/>
</dbReference>
<gene>
    <name evidence="11" type="ORF">ACFFJ2_11970</name>
</gene>
<evidence type="ECO:0000256" key="6">
    <source>
        <dbReference type="ARBA" id="ARBA00022960"/>
    </source>
</evidence>
<evidence type="ECO:0000256" key="3">
    <source>
        <dbReference type="ARBA" id="ARBA00022676"/>
    </source>
</evidence>
<evidence type="ECO:0000256" key="5">
    <source>
        <dbReference type="ARBA" id="ARBA00022801"/>
    </source>
</evidence>
<evidence type="ECO:0000313" key="11">
    <source>
        <dbReference type="EMBL" id="MFC0209114.1"/>
    </source>
</evidence>
<keyword evidence="11" id="KW-0012">Acyltransferase</keyword>
<evidence type="ECO:0000313" key="12">
    <source>
        <dbReference type="Proteomes" id="UP001589755"/>
    </source>
</evidence>
<dbReference type="EMBL" id="JBHLXD010000018">
    <property type="protein sequence ID" value="MFC0209114.1"/>
    <property type="molecule type" value="Genomic_DNA"/>
</dbReference>
<keyword evidence="12" id="KW-1185">Reference proteome</keyword>
<evidence type="ECO:0000256" key="7">
    <source>
        <dbReference type="ARBA" id="ARBA00022984"/>
    </source>
</evidence>
<evidence type="ECO:0000256" key="1">
    <source>
        <dbReference type="ARBA" id="ARBA00004752"/>
    </source>
</evidence>
<keyword evidence="5" id="KW-0378">Hydrolase</keyword>
<dbReference type="PANTHER" id="PTHR30582">
    <property type="entry name" value="L,D-TRANSPEPTIDASE"/>
    <property type="match status" value="1"/>
</dbReference>
<dbReference type="NCBIfam" id="TIGR01409">
    <property type="entry name" value="TAT_signal_seq"/>
    <property type="match status" value="1"/>
</dbReference>
<dbReference type="InterPro" id="IPR005490">
    <property type="entry name" value="LD_TPept_cat_dom"/>
</dbReference>
<proteinExistence type="inferred from homology"/>